<evidence type="ECO:0000313" key="2">
    <source>
        <dbReference type="EMBL" id="MDL5034529.1"/>
    </source>
</evidence>
<name>A0ABT7LP35_9BURK</name>
<dbReference type="Pfam" id="PF05137">
    <property type="entry name" value="PilN"/>
    <property type="match status" value="1"/>
</dbReference>
<dbReference type="InterPro" id="IPR007813">
    <property type="entry name" value="PilN"/>
</dbReference>
<protein>
    <submittedName>
        <fullName evidence="2">PilN domain-containing protein</fullName>
    </submittedName>
</protein>
<evidence type="ECO:0000313" key="3">
    <source>
        <dbReference type="Proteomes" id="UP001238603"/>
    </source>
</evidence>
<sequence>MAQQINLLTPILLKPRRHFTAVAMLQALGLILIGSLALAAWIGSRADQRRAEFISRSAAQKSQQEALTRTLAALPGASDLKATEAQIALLKQQQQSQSALLQSLTHGQRPAGERHSDLLALLASSVPATVWLQGLRWQAGQLELSGGTLDPSALRGWVSRLQTQALLQRVVLAEVKLELVSAGSAGADAGLAGRLQLPAGAAAAGQPVWAFQVRGVAPVLPLTPAASAALAAAAPVQVATMQSGGQP</sequence>
<keyword evidence="3" id="KW-1185">Reference proteome</keyword>
<organism evidence="2 3">
    <name type="scientific">Roseateles subflavus</name>
    <dbReference type="NCBI Taxonomy" id="3053353"/>
    <lineage>
        <taxon>Bacteria</taxon>
        <taxon>Pseudomonadati</taxon>
        <taxon>Pseudomonadota</taxon>
        <taxon>Betaproteobacteria</taxon>
        <taxon>Burkholderiales</taxon>
        <taxon>Sphaerotilaceae</taxon>
        <taxon>Roseateles</taxon>
    </lineage>
</organism>
<reference evidence="2 3" key="1">
    <citation type="submission" date="2023-06" db="EMBL/GenBank/DDBJ databases">
        <title>Pelomonas sp. APW6 16S ribosomal RNA gene genome sequencing and assembly.</title>
        <authorList>
            <person name="Woo H."/>
        </authorList>
    </citation>
    <scope>NUCLEOTIDE SEQUENCE [LARGE SCALE GENOMIC DNA]</scope>
    <source>
        <strain evidence="2 3">APW6</strain>
    </source>
</reference>
<evidence type="ECO:0000256" key="1">
    <source>
        <dbReference type="SAM" id="Phobius"/>
    </source>
</evidence>
<gene>
    <name evidence="2" type="ORF">QRD43_21675</name>
</gene>
<accession>A0ABT7LP35</accession>
<dbReference type="RefSeq" id="WP_285984600.1">
    <property type="nucleotide sequence ID" value="NZ_JASVDS010000009.1"/>
</dbReference>
<keyword evidence="1" id="KW-0472">Membrane</keyword>
<feature type="transmembrane region" description="Helical" evidence="1">
    <location>
        <begin position="21"/>
        <end position="42"/>
    </location>
</feature>
<comment type="caution">
    <text evidence="2">The sequence shown here is derived from an EMBL/GenBank/DDBJ whole genome shotgun (WGS) entry which is preliminary data.</text>
</comment>
<dbReference type="Proteomes" id="UP001238603">
    <property type="component" value="Unassembled WGS sequence"/>
</dbReference>
<keyword evidence="1" id="KW-1133">Transmembrane helix</keyword>
<dbReference type="EMBL" id="JASVDS010000009">
    <property type="protein sequence ID" value="MDL5034529.1"/>
    <property type="molecule type" value="Genomic_DNA"/>
</dbReference>
<proteinExistence type="predicted"/>
<keyword evidence="1" id="KW-0812">Transmembrane</keyword>